<dbReference type="Pfam" id="PF09719">
    <property type="entry name" value="C_GCAxxG_C_C"/>
    <property type="match status" value="1"/>
</dbReference>
<sequence>MDTIDYRKNHKHLNCSETILHFANDYYKLNLNPIALKAMSGFGGGIFEEDLCGLVSGGVTVISMLLTQQTAYQSPDLSKAVIAYKKRIRDAFGSIDCRLIKPNHRDEINGCDQIIIKAMNILIQVINDFKVS</sequence>
<dbReference type="EMBL" id="CP051151">
    <property type="protein sequence ID" value="QLY39950.1"/>
    <property type="molecule type" value="Genomic_DNA"/>
</dbReference>
<dbReference type="Proteomes" id="UP000512167">
    <property type="component" value="Chromosome"/>
</dbReference>
<reference evidence="1 2" key="1">
    <citation type="submission" date="2020-04" db="EMBL/GenBank/DDBJ databases">
        <authorList>
            <person name="Zheng R.K."/>
            <person name="Sun C.M."/>
        </authorList>
    </citation>
    <scope>NUCLEOTIDE SEQUENCE [LARGE SCALE GENOMIC DNA]</scope>
    <source>
        <strain evidence="2">zrk29</strain>
    </source>
</reference>
<dbReference type="NCBIfam" id="TIGR01909">
    <property type="entry name" value="C_GCAxxG_C_C"/>
    <property type="match status" value="1"/>
</dbReference>
<dbReference type="RefSeq" id="WP_312032444.1">
    <property type="nucleotide sequence ID" value="NZ_CP051151.1"/>
</dbReference>
<gene>
    <name evidence="1" type="ORF">HF295_03390</name>
</gene>
<name>A0A7L6N127_9MOLU</name>
<protein>
    <submittedName>
        <fullName evidence="1">C_GCAxxG_C_C family protein</fullName>
    </submittedName>
</protein>
<evidence type="ECO:0000313" key="2">
    <source>
        <dbReference type="Proteomes" id="UP000512167"/>
    </source>
</evidence>
<evidence type="ECO:0000313" key="1">
    <source>
        <dbReference type="EMBL" id="QLY39950.1"/>
    </source>
</evidence>
<accession>A0A7L6N127</accession>
<proteinExistence type="predicted"/>
<organism evidence="1 2">
    <name type="scientific">Hujiaoplasma nucleasis</name>
    <dbReference type="NCBI Taxonomy" id="2725268"/>
    <lineage>
        <taxon>Bacteria</taxon>
        <taxon>Bacillati</taxon>
        <taxon>Mycoplasmatota</taxon>
        <taxon>Mollicutes</taxon>
        <taxon>Candidatus Izemoplasmatales</taxon>
        <taxon>Hujiaoplasmataceae</taxon>
        <taxon>Hujiaoplasma</taxon>
    </lineage>
</organism>
<dbReference type="InterPro" id="IPR010181">
    <property type="entry name" value="CGCAxxGCC_motif"/>
</dbReference>
<dbReference type="KEGG" id="tbk:HF295_03390"/>
<keyword evidence="2" id="KW-1185">Reference proteome</keyword>
<dbReference type="AlphaFoldDB" id="A0A7L6N127"/>